<dbReference type="STRING" id="133381.A0A2T9ZBK5"/>
<gene>
    <name evidence="1" type="ORF">BB560_003571</name>
</gene>
<protein>
    <submittedName>
        <fullName evidence="1">Uncharacterized protein</fullName>
    </submittedName>
</protein>
<dbReference type="Proteomes" id="UP000245609">
    <property type="component" value="Unassembled WGS sequence"/>
</dbReference>
<organism evidence="1 2">
    <name type="scientific">Smittium megazygosporum</name>
    <dbReference type="NCBI Taxonomy" id="133381"/>
    <lineage>
        <taxon>Eukaryota</taxon>
        <taxon>Fungi</taxon>
        <taxon>Fungi incertae sedis</taxon>
        <taxon>Zoopagomycota</taxon>
        <taxon>Kickxellomycotina</taxon>
        <taxon>Harpellomycetes</taxon>
        <taxon>Harpellales</taxon>
        <taxon>Legeriomycetaceae</taxon>
        <taxon>Smittium</taxon>
    </lineage>
</organism>
<dbReference type="InterPro" id="IPR036465">
    <property type="entry name" value="vWFA_dom_sf"/>
</dbReference>
<evidence type="ECO:0000313" key="1">
    <source>
        <dbReference type="EMBL" id="PVV01989.1"/>
    </source>
</evidence>
<dbReference type="OrthoDB" id="17307at2759"/>
<keyword evidence="2" id="KW-1185">Reference proteome</keyword>
<dbReference type="EMBL" id="MBFS01000668">
    <property type="protein sequence ID" value="PVV01989.1"/>
    <property type="molecule type" value="Genomic_DNA"/>
</dbReference>
<proteinExistence type="predicted"/>
<dbReference type="Gene3D" id="3.40.50.410">
    <property type="entry name" value="von Willebrand factor, type A domain"/>
    <property type="match status" value="1"/>
</dbReference>
<reference evidence="1 2" key="1">
    <citation type="journal article" date="2018" name="MBio">
        <title>Comparative Genomics Reveals the Core Gene Toolbox for the Fungus-Insect Symbiosis.</title>
        <authorList>
            <person name="Wang Y."/>
            <person name="Stata M."/>
            <person name="Wang W."/>
            <person name="Stajich J.E."/>
            <person name="White M.M."/>
            <person name="Moncalvo J.M."/>
        </authorList>
    </citation>
    <scope>NUCLEOTIDE SEQUENCE [LARGE SCALE GENOMIC DNA]</scope>
    <source>
        <strain evidence="1 2">SC-DP-2</strain>
    </source>
</reference>
<accession>A0A2T9ZBK5</accession>
<evidence type="ECO:0000313" key="2">
    <source>
        <dbReference type="Proteomes" id="UP000245609"/>
    </source>
</evidence>
<sequence>MQDSQGPSVLKKYRQPFEHDTILYSLKHFGLNLGSPKFQKKLEISPKDFISQILIYMNLFLATRPENKLSVLGCSPNTCKFLIPSQDDNPESTFSINIESPQIRKADETLLSGILSLLSEFEPDFNTSGTFI</sequence>
<comment type="caution">
    <text evidence="1">The sequence shown here is derived from an EMBL/GenBank/DDBJ whole genome shotgun (WGS) entry which is preliminary data.</text>
</comment>
<name>A0A2T9ZBK5_9FUNG</name>
<dbReference type="AlphaFoldDB" id="A0A2T9ZBK5"/>